<dbReference type="CDD" id="cd12797">
    <property type="entry name" value="M23_peptidase"/>
    <property type="match status" value="1"/>
</dbReference>
<protein>
    <submittedName>
        <fullName evidence="10">M23 family metallopeptidase</fullName>
        <ecNumber evidence="10">3.4.24.-</ecNumber>
    </submittedName>
</protein>
<dbReference type="Gene3D" id="2.70.70.10">
    <property type="entry name" value="Glucose Permease (Domain IIA)"/>
    <property type="match status" value="1"/>
</dbReference>
<comment type="caution">
    <text evidence="10">The sequence shown here is derived from an EMBL/GenBank/DDBJ whole genome shotgun (WGS) entry which is preliminary data.</text>
</comment>
<keyword evidence="3" id="KW-0479">Metal-binding</keyword>
<comment type="cofactor">
    <cofactor evidence="1">
        <name>Zn(2+)</name>
        <dbReference type="ChEBI" id="CHEBI:29105"/>
    </cofactor>
</comment>
<dbReference type="RefSeq" id="WP_378228702.1">
    <property type="nucleotide sequence ID" value="NZ_JBHSLL010000018.1"/>
</dbReference>
<feature type="domain" description="DUF5930" evidence="9">
    <location>
        <begin position="37"/>
        <end position="305"/>
    </location>
</feature>
<keyword evidence="11" id="KW-1185">Reference proteome</keyword>
<dbReference type="InterPro" id="IPR011055">
    <property type="entry name" value="Dup_hybrid_motif"/>
</dbReference>
<dbReference type="EC" id="3.4.24.-" evidence="10"/>
<dbReference type="EMBL" id="JBHSLL010000018">
    <property type="protein sequence ID" value="MFC5385767.1"/>
    <property type="molecule type" value="Genomic_DNA"/>
</dbReference>
<name>A0ABW0GXX8_9HYPH</name>
<proteinExistence type="predicted"/>
<keyword evidence="7" id="KW-1133">Transmembrane helix</keyword>
<keyword evidence="6" id="KW-0482">Metalloprotease</keyword>
<evidence type="ECO:0000259" key="9">
    <source>
        <dbReference type="Pfam" id="PF19353"/>
    </source>
</evidence>
<feature type="transmembrane region" description="Helical" evidence="7">
    <location>
        <begin position="33"/>
        <end position="58"/>
    </location>
</feature>
<dbReference type="Pfam" id="PF01551">
    <property type="entry name" value="Peptidase_M23"/>
    <property type="match status" value="1"/>
</dbReference>
<accession>A0ABW0GXX8</accession>
<dbReference type="GO" id="GO:0016787">
    <property type="term" value="F:hydrolase activity"/>
    <property type="evidence" value="ECO:0007669"/>
    <property type="project" value="UniProtKB-KW"/>
</dbReference>
<evidence type="ECO:0000256" key="2">
    <source>
        <dbReference type="ARBA" id="ARBA00022670"/>
    </source>
</evidence>
<evidence type="ECO:0000256" key="7">
    <source>
        <dbReference type="SAM" id="Phobius"/>
    </source>
</evidence>
<dbReference type="Pfam" id="PF19353">
    <property type="entry name" value="DUF5930"/>
    <property type="match status" value="1"/>
</dbReference>
<organism evidence="10 11">
    <name type="scientific">Aquamicrobium segne</name>
    <dbReference type="NCBI Taxonomy" id="469547"/>
    <lineage>
        <taxon>Bacteria</taxon>
        <taxon>Pseudomonadati</taxon>
        <taxon>Pseudomonadota</taxon>
        <taxon>Alphaproteobacteria</taxon>
        <taxon>Hyphomicrobiales</taxon>
        <taxon>Phyllobacteriaceae</taxon>
        <taxon>Aquamicrobium</taxon>
    </lineage>
</organism>
<dbReference type="PANTHER" id="PTHR21666:SF288">
    <property type="entry name" value="CELL DIVISION PROTEIN YTFB"/>
    <property type="match status" value="1"/>
</dbReference>
<feature type="domain" description="M23ase beta-sheet core" evidence="8">
    <location>
        <begin position="326"/>
        <end position="420"/>
    </location>
</feature>
<dbReference type="InterPro" id="IPR050570">
    <property type="entry name" value="Cell_wall_metabolism_enzyme"/>
</dbReference>
<evidence type="ECO:0000313" key="10">
    <source>
        <dbReference type="EMBL" id="MFC5385767.1"/>
    </source>
</evidence>
<sequence>MAGQPSSFGKRKEPHTLIIAHGERVRHFTIRPWLAGLLTSTVITLSLGYLGATSYLMLRDTVLSTSAERQTRIQQAYEERIATLRVQLDRITSRQMLDQQLIETRVAELAERQSRLSQQQSQLLPVVERAQREIGGNLPLHVPVPAKRQEETPPKMTGSIQHMEKPITAAMAGLSPFASWTTRTGDAPTSTTMADAASSAANLLVSIEQSLKTVENRQLTHIAQLTDAALHNADAISDVLEAAGLPGKPAFRQADSVDSHMGGPLIPVKSTTSFNDRLQELDKALQTLSQIRQETHRLPLAHPVPGQKVTSLFGVRRDPLIGASAFHSGMDFRASIGTNAKASASGTIVSAGWNGGYGRMVEIDHGNGLSSRYAHLSHITVSVGQTVKAGELVGYTGNSGRSTGPHLHYEILRNGQALNPIRFLKAGKAVQQYL</sequence>
<dbReference type="SUPFAM" id="SSF51261">
    <property type="entry name" value="Duplicated hybrid motif"/>
    <property type="match status" value="1"/>
</dbReference>
<evidence type="ECO:0000256" key="6">
    <source>
        <dbReference type="ARBA" id="ARBA00023049"/>
    </source>
</evidence>
<evidence type="ECO:0000256" key="4">
    <source>
        <dbReference type="ARBA" id="ARBA00022801"/>
    </source>
</evidence>
<evidence type="ECO:0000259" key="8">
    <source>
        <dbReference type="Pfam" id="PF01551"/>
    </source>
</evidence>
<dbReference type="InterPro" id="IPR045974">
    <property type="entry name" value="DUF5930"/>
</dbReference>
<keyword evidence="7" id="KW-0472">Membrane</keyword>
<keyword evidence="5" id="KW-0862">Zinc</keyword>
<reference evidence="11" key="1">
    <citation type="journal article" date="2019" name="Int. J. Syst. Evol. Microbiol.">
        <title>The Global Catalogue of Microorganisms (GCM) 10K type strain sequencing project: providing services to taxonomists for standard genome sequencing and annotation.</title>
        <authorList>
            <consortium name="The Broad Institute Genomics Platform"/>
            <consortium name="The Broad Institute Genome Sequencing Center for Infectious Disease"/>
            <person name="Wu L."/>
            <person name="Ma J."/>
        </authorList>
    </citation>
    <scope>NUCLEOTIDE SEQUENCE [LARGE SCALE GENOMIC DNA]</scope>
    <source>
        <strain evidence="11">CGMCC 4.1415</strain>
    </source>
</reference>
<evidence type="ECO:0000256" key="1">
    <source>
        <dbReference type="ARBA" id="ARBA00001947"/>
    </source>
</evidence>
<dbReference type="PANTHER" id="PTHR21666">
    <property type="entry name" value="PEPTIDASE-RELATED"/>
    <property type="match status" value="1"/>
</dbReference>
<keyword evidence="7" id="KW-0812">Transmembrane</keyword>
<gene>
    <name evidence="10" type="ORF">ACFPLB_07275</name>
</gene>
<dbReference type="Proteomes" id="UP001596016">
    <property type="component" value="Unassembled WGS sequence"/>
</dbReference>
<dbReference type="InterPro" id="IPR016047">
    <property type="entry name" value="M23ase_b-sheet_dom"/>
</dbReference>
<evidence type="ECO:0000256" key="5">
    <source>
        <dbReference type="ARBA" id="ARBA00022833"/>
    </source>
</evidence>
<evidence type="ECO:0000256" key="3">
    <source>
        <dbReference type="ARBA" id="ARBA00022723"/>
    </source>
</evidence>
<keyword evidence="2" id="KW-0645">Protease</keyword>
<evidence type="ECO:0000313" key="11">
    <source>
        <dbReference type="Proteomes" id="UP001596016"/>
    </source>
</evidence>
<keyword evidence="4 10" id="KW-0378">Hydrolase</keyword>